<dbReference type="EMBL" id="RCZM01000003">
    <property type="protein sequence ID" value="TPG16821.1"/>
    <property type="molecule type" value="Genomic_DNA"/>
</dbReference>
<dbReference type="Gene3D" id="3.30.530.20">
    <property type="match status" value="1"/>
</dbReference>
<keyword evidence="2" id="KW-1185">Reference proteome</keyword>
<reference evidence="1 2" key="1">
    <citation type="journal article" date="2019" name="Environ. Microbiol.">
        <title>Species interactions and distinct microbial communities in high Arctic permafrost affected cryosols are associated with the CH4 and CO2 gas fluxes.</title>
        <authorList>
            <person name="Altshuler I."/>
            <person name="Hamel J."/>
            <person name="Turney S."/>
            <person name="Magnuson E."/>
            <person name="Levesque R."/>
            <person name="Greer C."/>
            <person name="Whyte L.G."/>
        </authorList>
    </citation>
    <scope>NUCLEOTIDE SEQUENCE [LARGE SCALE GENOMIC DNA]</scope>
    <source>
        <strain evidence="1 2">S9.3A</strain>
    </source>
</reference>
<dbReference type="InterPro" id="IPR023393">
    <property type="entry name" value="START-like_dom_sf"/>
</dbReference>
<dbReference type="Pfam" id="PF10604">
    <property type="entry name" value="Polyketide_cyc2"/>
    <property type="match status" value="1"/>
</dbReference>
<accession>A0A502CYJ6</accession>
<proteinExistence type="predicted"/>
<protein>
    <submittedName>
        <fullName evidence="1">SRPBCC family protein</fullName>
    </submittedName>
</protein>
<dbReference type="AlphaFoldDB" id="A0A502CYJ6"/>
<dbReference type="InterPro" id="IPR019587">
    <property type="entry name" value="Polyketide_cyclase/dehydratase"/>
</dbReference>
<evidence type="ECO:0000313" key="2">
    <source>
        <dbReference type="Proteomes" id="UP000317722"/>
    </source>
</evidence>
<dbReference type="OrthoDB" id="4618973at2"/>
<sequence>MVRAACLQRQRSYAPDMTSATQGVARVRVAAPAECIYALISDVSRMGDWSPETDKCEWLDGATSAAVGVRFRGANHLGPVRWRTECTITAATPGDEFAFSVMHPDGREETRWRYLLTPTETGTEVVESYEFLWCPLANRILETLIPRDRQLRRGIQQTLTTLAAAAEAAYAASLQRP</sequence>
<dbReference type="SUPFAM" id="SSF55961">
    <property type="entry name" value="Bet v1-like"/>
    <property type="match status" value="1"/>
</dbReference>
<dbReference type="CDD" id="cd07812">
    <property type="entry name" value="SRPBCC"/>
    <property type="match status" value="1"/>
</dbReference>
<gene>
    <name evidence="1" type="ORF">EAH86_08440</name>
</gene>
<name>A0A502CYJ6_9MICO</name>
<organism evidence="1 2">
    <name type="scientific">Pedococcus bigeumensis</name>
    <dbReference type="NCBI Taxonomy" id="433644"/>
    <lineage>
        <taxon>Bacteria</taxon>
        <taxon>Bacillati</taxon>
        <taxon>Actinomycetota</taxon>
        <taxon>Actinomycetes</taxon>
        <taxon>Micrococcales</taxon>
        <taxon>Intrasporangiaceae</taxon>
        <taxon>Pedococcus</taxon>
    </lineage>
</organism>
<dbReference type="Proteomes" id="UP000317722">
    <property type="component" value="Unassembled WGS sequence"/>
</dbReference>
<evidence type="ECO:0000313" key="1">
    <source>
        <dbReference type="EMBL" id="TPG16821.1"/>
    </source>
</evidence>
<comment type="caution">
    <text evidence="1">The sequence shown here is derived from an EMBL/GenBank/DDBJ whole genome shotgun (WGS) entry which is preliminary data.</text>
</comment>